<feature type="region of interest" description="Alpha C-terminal domain (alpha-CTD)" evidence="11">
    <location>
        <begin position="232"/>
        <end position="333"/>
    </location>
</feature>
<dbReference type="InterPro" id="IPR036643">
    <property type="entry name" value="RNApol_insert_sf"/>
</dbReference>
<feature type="compositionally biased region" description="Acidic residues" evidence="12">
    <location>
        <begin position="324"/>
        <end position="333"/>
    </location>
</feature>
<evidence type="ECO:0000256" key="11">
    <source>
        <dbReference type="HAMAP-Rule" id="MF_00059"/>
    </source>
</evidence>
<dbReference type="SUPFAM" id="SSF56553">
    <property type="entry name" value="Insert subdomain of RNA polymerase alpha subunit"/>
    <property type="match status" value="1"/>
</dbReference>
<dbReference type="InterPro" id="IPR011773">
    <property type="entry name" value="DNA-dir_RpoA"/>
</dbReference>
<gene>
    <name evidence="11" type="primary">rpoA</name>
    <name evidence="14" type="ORF">BRM3_00585</name>
</gene>
<dbReference type="GO" id="GO:0000428">
    <property type="term" value="C:DNA-directed RNA polymerase complex"/>
    <property type="evidence" value="ECO:0007669"/>
    <property type="project" value="UniProtKB-KW"/>
</dbReference>
<comment type="function">
    <text evidence="11">DNA-dependent RNA polymerase catalyzes the transcription of DNA into RNA using the four ribonucleoside triphosphates as substrates.</text>
</comment>
<dbReference type="SMART" id="SM00662">
    <property type="entry name" value="RPOLD"/>
    <property type="match status" value="1"/>
</dbReference>
<dbReference type="InterPro" id="IPR036603">
    <property type="entry name" value="RBP11-like"/>
</dbReference>
<evidence type="ECO:0000256" key="12">
    <source>
        <dbReference type="SAM" id="MobiDB-lite"/>
    </source>
</evidence>
<evidence type="ECO:0000256" key="2">
    <source>
        <dbReference type="ARBA" id="ARBA00012418"/>
    </source>
</evidence>
<protein>
    <recommendedName>
        <fullName evidence="3 11">DNA-directed RNA polymerase subunit alpha</fullName>
        <shortName evidence="11">RNAP subunit alpha</shortName>
        <ecNumber evidence="2 11">2.7.7.6</ecNumber>
    </recommendedName>
    <alternativeName>
        <fullName evidence="9 11">RNA polymerase subunit alpha</fullName>
    </alternativeName>
    <alternativeName>
        <fullName evidence="8 11">Transcriptase subunit alpha</fullName>
    </alternativeName>
</protein>
<feature type="region of interest" description="Disordered" evidence="12">
    <location>
        <begin position="309"/>
        <end position="333"/>
    </location>
</feature>
<dbReference type="NCBIfam" id="NF003513">
    <property type="entry name" value="PRK05182.1-2"/>
    <property type="match status" value="1"/>
</dbReference>
<evidence type="ECO:0000256" key="4">
    <source>
        <dbReference type="ARBA" id="ARBA00022478"/>
    </source>
</evidence>
<evidence type="ECO:0000256" key="10">
    <source>
        <dbReference type="ARBA" id="ARBA00048552"/>
    </source>
</evidence>
<evidence type="ECO:0000256" key="9">
    <source>
        <dbReference type="ARBA" id="ARBA00033070"/>
    </source>
</evidence>
<keyword evidence="5 11" id="KW-0808">Transferase</keyword>
<comment type="domain">
    <text evidence="11">The N-terminal domain is essential for RNAP assembly and basal transcription, whereas the C-terminal domain is involved in interaction with transcriptional regulators and with upstream promoter elements.</text>
</comment>
<evidence type="ECO:0000259" key="13">
    <source>
        <dbReference type="SMART" id="SM00662"/>
    </source>
</evidence>
<evidence type="ECO:0000256" key="5">
    <source>
        <dbReference type="ARBA" id="ARBA00022679"/>
    </source>
</evidence>
<name>A0ABY6G190_9MICO</name>
<keyword evidence="6 11" id="KW-0548">Nucleotidyltransferase</keyword>
<dbReference type="NCBIfam" id="NF003519">
    <property type="entry name" value="PRK05182.2-5"/>
    <property type="match status" value="1"/>
</dbReference>
<dbReference type="RefSeq" id="WP_263594183.1">
    <property type="nucleotide sequence ID" value="NZ_CP107020.1"/>
</dbReference>
<keyword evidence="4 11" id="KW-0240">DNA-directed RNA polymerase</keyword>
<keyword evidence="15" id="KW-1185">Reference proteome</keyword>
<sequence length="333" mass="36071">MLIAQRPTLTEEVVSEHRSRFVIEPLEPGFGYTLGNSLRRTLLSSIPGAAVTSIRVDGVLHEFSTIPGVKEDVTEIILNIKNLVVSSENDEPVVMYLRKEGEGAVTAAEITPPAGVEIHNPDLHIATLNDAGRLEIELIVERGRGYVSAAQNKGFDGEIGRVPVDSIYSPVLKVTYKVEATRVEQRTDFDRLIVDVETKPAISPRDAVASAGKTLVELFGLAHELNEEAEGIEIGPSPTDQALAADLALPINDLNLTVRSYNCLMREGVHTVGELVARSEADLLDIRNFGQKSIDEVKAKLAELGLSLKDSPAGFDPSAALESYGDDDFGDQY</sequence>
<keyword evidence="7 11" id="KW-0804">Transcription</keyword>
<dbReference type="CDD" id="cd06928">
    <property type="entry name" value="RNAP_alpha_NTD"/>
    <property type="match status" value="1"/>
</dbReference>
<dbReference type="NCBIfam" id="NF003514">
    <property type="entry name" value="PRK05182.1-4"/>
    <property type="match status" value="1"/>
</dbReference>
<dbReference type="NCBIfam" id="TIGR02027">
    <property type="entry name" value="rpoA"/>
    <property type="match status" value="1"/>
</dbReference>
<dbReference type="GO" id="GO:0003899">
    <property type="term" value="F:DNA-directed RNA polymerase activity"/>
    <property type="evidence" value="ECO:0007669"/>
    <property type="project" value="UniProtKB-EC"/>
</dbReference>
<dbReference type="EMBL" id="CP107020">
    <property type="protein sequence ID" value="UYG16971.1"/>
    <property type="molecule type" value="Genomic_DNA"/>
</dbReference>
<reference evidence="14" key="1">
    <citation type="submission" date="2022-10" db="EMBL/GenBank/DDBJ databases">
        <title>Whole-Genome Sequencing of Brachybacterium huguangmaarense BRM-3, Isolated from Betula schmidtii.</title>
        <authorList>
            <person name="Haam D."/>
        </authorList>
    </citation>
    <scope>NUCLEOTIDE SEQUENCE</scope>
    <source>
        <strain evidence="14">BRM-3</strain>
    </source>
</reference>
<dbReference type="SUPFAM" id="SSF47789">
    <property type="entry name" value="C-terminal domain of RNA polymerase alpha subunit"/>
    <property type="match status" value="1"/>
</dbReference>
<evidence type="ECO:0000313" key="14">
    <source>
        <dbReference type="EMBL" id="UYG16971.1"/>
    </source>
</evidence>
<dbReference type="Pfam" id="PF03118">
    <property type="entry name" value="RNA_pol_A_CTD"/>
    <property type="match status" value="1"/>
</dbReference>
<dbReference type="Pfam" id="PF01000">
    <property type="entry name" value="RNA_pol_A_bac"/>
    <property type="match status" value="1"/>
</dbReference>
<dbReference type="SUPFAM" id="SSF55257">
    <property type="entry name" value="RBP11-like subunits of RNA polymerase"/>
    <property type="match status" value="1"/>
</dbReference>
<evidence type="ECO:0000313" key="15">
    <source>
        <dbReference type="Proteomes" id="UP001164305"/>
    </source>
</evidence>
<dbReference type="Proteomes" id="UP001164305">
    <property type="component" value="Chromosome"/>
</dbReference>
<dbReference type="EC" id="2.7.7.6" evidence="2 11"/>
<organism evidence="14 15">
    <name type="scientific">Brachybacterium huguangmaarense</name>
    <dbReference type="NCBI Taxonomy" id="1652028"/>
    <lineage>
        <taxon>Bacteria</taxon>
        <taxon>Bacillati</taxon>
        <taxon>Actinomycetota</taxon>
        <taxon>Actinomycetes</taxon>
        <taxon>Micrococcales</taxon>
        <taxon>Dermabacteraceae</taxon>
        <taxon>Brachybacterium</taxon>
    </lineage>
</organism>
<evidence type="ECO:0000256" key="3">
    <source>
        <dbReference type="ARBA" id="ARBA00015972"/>
    </source>
</evidence>
<dbReference type="InterPro" id="IPR011260">
    <property type="entry name" value="RNAP_asu_C"/>
</dbReference>
<comment type="similarity">
    <text evidence="1 11">Belongs to the RNA polymerase alpha chain family.</text>
</comment>
<dbReference type="Gene3D" id="3.30.1360.10">
    <property type="entry name" value="RNA polymerase, RBP11-like subunit"/>
    <property type="match status" value="1"/>
</dbReference>
<accession>A0ABY6G190</accession>
<dbReference type="HAMAP" id="MF_00059">
    <property type="entry name" value="RNApol_bact_RpoA"/>
    <property type="match status" value="1"/>
</dbReference>
<evidence type="ECO:0000256" key="8">
    <source>
        <dbReference type="ARBA" id="ARBA00032524"/>
    </source>
</evidence>
<dbReference type="Gene3D" id="2.170.120.12">
    <property type="entry name" value="DNA-directed RNA polymerase, insert domain"/>
    <property type="match status" value="1"/>
</dbReference>
<comment type="catalytic activity">
    <reaction evidence="10 11">
        <text>RNA(n) + a ribonucleoside 5'-triphosphate = RNA(n+1) + diphosphate</text>
        <dbReference type="Rhea" id="RHEA:21248"/>
        <dbReference type="Rhea" id="RHEA-COMP:14527"/>
        <dbReference type="Rhea" id="RHEA-COMP:17342"/>
        <dbReference type="ChEBI" id="CHEBI:33019"/>
        <dbReference type="ChEBI" id="CHEBI:61557"/>
        <dbReference type="ChEBI" id="CHEBI:140395"/>
        <dbReference type="EC" id="2.7.7.6"/>
    </reaction>
</comment>
<evidence type="ECO:0000256" key="7">
    <source>
        <dbReference type="ARBA" id="ARBA00023163"/>
    </source>
</evidence>
<dbReference type="InterPro" id="IPR011262">
    <property type="entry name" value="DNA-dir_RNA_pol_insert"/>
</dbReference>
<evidence type="ECO:0000256" key="6">
    <source>
        <dbReference type="ARBA" id="ARBA00022695"/>
    </source>
</evidence>
<feature type="domain" description="DNA-directed RNA polymerase RpoA/D/Rpb3-type" evidence="13">
    <location>
        <begin position="18"/>
        <end position="225"/>
    </location>
</feature>
<evidence type="ECO:0000256" key="1">
    <source>
        <dbReference type="ARBA" id="ARBA00007123"/>
    </source>
</evidence>
<dbReference type="Pfam" id="PF01193">
    <property type="entry name" value="RNA_pol_L"/>
    <property type="match status" value="1"/>
</dbReference>
<dbReference type="Gene3D" id="1.10.150.20">
    <property type="entry name" value="5' to 3' exonuclease, C-terminal subdomain"/>
    <property type="match status" value="1"/>
</dbReference>
<dbReference type="InterPro" id="IPR011263">
    <property type="entry name" value="DNA-dir_RNA_pol_RpoA/D/Rpb3"/>
</dbReference>
<comment type="subunit">
    <text evidence="11">Homodimer. The RNAP catalytic core consists of 2 alpha, 1 beta, 1 beta' and 1 omega subunit. When a sigma factor is associated with the core the holoenzyme is formed, which can initiate transcription.</text>
</comment>
<proteinExistence type="inferred from homology"/>
<feature type="region of interest" description="Alpha N-terminal domain (alpha-NTD)" evidence="11">
    <location>
        <begin position="1"/>
        <end position="226"/>
    </location>
</feature>